<dbReference type="EMBL" id="JAEFCI010000006">
    <property type="protein sequence ID" value="KAG5463823.1"/>
    <property type="molecule type" value="Genomic_DNA"/>
</dbReference>
<dbReference type="AlphaFoldDB" id="A0A8H8DMM2"/>
<keyword evidence="2" id="KW-1185">Reference proteome</keyword>
<dbReference type="OrthoDB" id="241340at2759"/>
<dbReference type="Proteomes" id="UP000673691">
    <property type="component" value="Unassembled WGS sequence"/>
</dbReference>
<evidence type="ECO:0000313" key="1">
    <source>
        <dbReference type="EMBL" id="KAG5463823.1"/>
    </source>
</evidence>
<gene>
    <name evidence="1" type="ORF">BJ554DRAFT_10</name>
</gene>
<accession>A0A8H8DMM2</accession>
<name>A0A8H8DMM2_9FUNG</name>
<evidence type="ECO:0000313" key="2">
    <source>
        <dbReference type="Proteomes" id="UP000673691"/>
    </source>
</evidence>
<organism evidence="1 2">
    <name type="scientific">Olpidium bornovanus</name>
    <dbReference type="NCBI Taxonomy" id="278681"/>
    <lineage>
        <taxon>Eukaryota</taxon>
        <taxon>Fungi</taxon>
        <taxon>Fungi incertae sedis</taxon>
        <taxon>Olpidiomycota</taxon>
        <taxon>Olpidiomycotina</taxon>
        <taxon>Olpidiomycetes</taxon>
        <taxon>Olpidiales</taxon>
        <taxon>Olpidiaceae</taxon>
        <taxon>Olpidium</taxon>
    </lineage>
</organism>
<reference evidence="1 2" key="1">
    <citation type="journal article" name="Sci. Rep.">
        <title>Genome-scale phylogenetic analyses confirm Olpidium as the closest living zoosporic fungus to the non-flagellated, terrestrial fungi.</title>
        <authorList>
            <person name="Chang Y."/>
            <person name="Rochon D."/>
            <person name="Sekimoto S."/>
            <person name="Wang Y."/>
            <person name="Chovatia M."/>
            <person name="Sandor L."/>
            <person name="Salamov A."/>
            <person name="Grigoriev I.V."/>
            <person name="Stajich J.E."/>
            <person name="Spatafora J.W."/>
        </authorList>
    </citation>
    <scope>NUCLEOTIDE SEQUENCE [LARGE SCALE GENOMIC DNA]</scope>
    <source>
        <strain evidence="1">S191</strain>
    </source>
</reference>
<comment type="caution">
    <text evidence="1">The sequence shown here is derived from an EMBL/GenBank/DDBJ whole genome shotgun (WGS) entry which is preliminary data.</text>
</comment>
<proteinExistence type="predicted"/>
<sequence>MRSWQAEFVRQLLWGPMRDSDAFKQQAALAMKAEAEERADCVALERDTAAVVFSQSDYLVRVQVQSVVIHWDPENPAHIDLAEDLFARLMDTAQTRVKHVVYQNQLEYRIKVGCGIEVDPFSPRASSPRGSP</sequence>
<protein>
    <submittedName>
        <fullName evidence="1">Uncharacterized protein</fullName>
    </submittedName>
</protein>